<keyword evidence="4" id="KW-0804">Transcription</keyword>
<dbReference type="GO" id="GO:0005634">
    <property type="term" value="C:nucleus"/>
    <property type="evidence" value="ECO:0007669"/>
    <property type="project" value="UniProtKB-SubCell"/>
</dbReference>
<evidence type="ECO:0000256" key="6">
    <source>
        <dbReference type="SAM" id="MobiDB-lite"/>
    </source>
</evidence>
<feature type="domain" description="Xylanolytic transcriptional activator regulatory" evidence="8">
    <location>
        <begin position="453"/>
        <end position="549"/>
    </location>
</feature>
<dbReference type="SMART" id="SM00906">
    <property type="entry name" value="Fungal_trans"/>
    <property type="match status" value="1"/>
</dbReference>
<feature type="signal peptide" evidence="7">
    <location>
        <begin position="1"/>
        <end position="18"/>
    </location>
</feature>
<sequence length="775" mass="85988">MQLINLYALTVFATSALAADCFGNGNKDVGKFITAYWDARERMCSNSGCTYQEACTTSGSFTVKGLGVDTILNVEMKRKNTGGKKGFKDCWDATEDIINQCPKGGSKQLSGSWEANDSETSFDLSAYLEIICDDQAILVWRFSLYGPSRMRDLQKCGADALAYVSQRRCDRLNQPCGYSPISQRRTRDEQLQELQERLAKTEAQLALETPRPRTGSLTSHLQPPSTTTAPVLPSRWPDGLASITPDTSTQYHLATTASSRVSSVPGSAGPSTGRNPMELDSHRNMGTAIDLPTNSSPMLDIDLFNPGADSNMAFDWNQLTALEPLDNTLLTRLSPRSLAHSGTEEEISHAELNALHKYYFESIYFSFPFLNQDRFAAESMGGGLATSALIYAVALAGCAHSSTSQSKESACYVLARNYAEKCERDGQLGELNLLQALLFIGRYEAMAGKLERSWMTLGRAVMLSRLLGLPYMDKRNEGDGFQDPQSHDGSGLNLPETTNQVLLEERRRTFWALYILLSYVKTRTGWQCMLGDIKKFYINLPSPGLLRSDLVPLKMPYLSDIELEPSTEISSYAGCVLMVELALRCFDHGQKRTSESFWDGYCDLVKKTDVLFGMLKRHLNATSIREDPVAFSLYLNLRATEIFSHESAIARSEEQGLPPLMTAESQRRATAAAFQISTAVRLNLPSPWKADSDIIMLQAIFIAWPLTMALKAFHRELVHGGSRDSINGVVASSRLLFAALGHIEESGGHWHRSVAQVERKLQEWEEKNSFNSLTL</sequence>
<keyword evidence="2" id="KW-0479">Metal-binding</keyword>
<organism evidence="9 10">
    <name type="scientific">Fusarium phyllophilum</name>
    <dbReference type="NCBI Taxonomy" id="47803"/>
    <lineage>
        <taxon>Eukaryota</taxon>
        <taxon>Fungi</taxon>
        <taxon>Dikarya</taxon>
        <taxon>Ascomycota</taxon>
        <taxon>Pezizomycotina</taxon>
        <taxon>Sordariomycetes</taxon>
        <taxon>Hypocreomycetidae</taxon>
        <taxon>Hypocreales</taxon>
        <taxon>Nectriaceae</taxon>
        <taxon>Fusarium</taxon>
        <taxon>Fusarium fujikuroi species complex</taxon>
    </lineage>
</organism>
<dbReference type="GO" id="GO:0000981">
    <property type="term" value="F:DNA-binding transcription factor activity, RNA polymerase II-specific"/>
    <property type="evidence" value="ECO:0007669"/>
    <property type="project" value="InterPro"/>
</dbReference>
<feature type="compositionally biased region" description="Polar residues" evidence="6">
    <location>
        <begin position="215"/>
        <end position="229"/>
    </location>
</feature>
<keyword evidence="3" id="KW-0805">Transcription regulation</keyword>
<evidence type="ECO:0000256" key="2">
    <source>
        <dbReference type="ARBA" id="ARBA00022723"/>
    </source>
</evidence>
<dbReference type="GO" id="GO:0003677">
    <property type="term" value="F:DNA binding"/>
    <property type="evidence" value="ECO:0007669"/>
    <property type="project" value="InterPro"/>
</dbReference>
<evidence type="ECO:0000256" key="1">
    <source>
        <dbReference type="ARBA" id="ARBA00004123"/>
    </source>
</evidence>
<dbReference type="EMBL" id="JAAOAQ010000038">
    <property type="protein sequence ID" value="KAF5570489.1"/>
    <property type="molecule type" value="Genomic_DNA"/>
</dbReference>
<dbReference type="CDD" id="cd12148">
    <property type="entry name" value="fungal_TF_MHR"/>
    <property type="match status" value="1"/>
</dbReference>
<protein>
    <recommendedName>
        <fullName evidence="8">Xylanolytic transcriptional activator regulatory domain-containing protein</fullName>
    </recommendedName>
</protein>
<comment type="subcellular location">
    <subcellularLocation>
        <location evidence="1">Nucleus</location>
    </subcellularLocation>
</comment>
<dbReference type="InterPro" id="IPR050815">
    <property type="entry name" value="TF_fung"/>
</dbReference>
<evidence type="ECO:0000259" key="8">
    <source>
        <dbReference type="SMART" id="SM00906"/>
    </source>
</evidence>
<gene>
    <name evidence="9" type="ORF">FPHYL_1165</name>
</gene>
<dbReference type="OrthoDB" id="4356994at2759"/>
<dbReference type="PANTHER" id="PTHR47338:SF10">
    <property type="entry name" value="TRANSCRIPTION FACTOR DOMAIN-CONTAINING PROTEIN-RELATED"/>
    <property type="match status" value="1"/>
</dbReference>
<feature type="region of interest" description="Disordered" evidence="6">
    <location>
        <begin position="209"/>
        <end position="280"/>
    </location>
</feature>
<evidence type="ECO:0000313" key="10">
    <source>
        <dbReference type="Proteomes" id="UP000582016"/>
    </source>
</evidence>
<keyword evidence="10" id="KW-1185">Reference proteome</keyword>
<dbReference type="GO" id="GO:0006351">
    <property type="term" value="P:DNA-templated transcription"/>
    <property type="evidence" value="ECO:0007669"/>
    <property type="project" value="InterPro"/>
</dbReference>
<keyword evidence="5" id="KW-0539">Nucleus</keyword>
<evidence type="ECO:0000256" key="5">
    <source>
        <dbReference type="ARBA" id="ARBA00023242"/>
    </source>
</evidence>
<feature type="chain" id="PRO_5034865994" description="Xylanolytic transcriptional activator regulatory domain-containing protein" evidence="7">
    <location>
        <begin position="19"/>
        <end position="775"/>
    </location>
</feature>
<proteinExistence type="predicted"/>
<dbReference type="Pfam" id="PF04082">
    <property type="entry name" value="Fungal_trans"/>
    <property type="match status" value="1"/>
</dbReference>
<dbReference type="InterPro" id="IPR007219">
    <property type="entry name" value="XnlR_reg_dom"/>
</dbReference>
<comment type="caution">
    <text evidence="9">The sequence shown here is derived from an EMBL/GenBank/DDBJ whole genome shotgun (WGS) entry which is preliminary data.</text>
</comment>
<keyword evidence="7" id="KW-0732">Signal</keyword>
<dbReference type="GO" id="GO:0008270">
    <property type="term" value="F:zinc ion binding"/>
    <property type="evidence" value="ECO:0007669"/>
    <property type="project" value="InterPro"/>
</dbReference>
<dbReference type="PANTHER" id="PTHR47338">
    <property type="entry name" value="ZN(II)2CYS6 TRANSCRIPTION FACTOR (EUROFUNG)-RELATED"/>
    <property type="match status" value="1"/>
</dbReference>
<evidence type="ECO:0000256" key="3">
    <source>
        <dbReference type="ARBA" id="ARBA00023015"/>
    </source>
</evidence>
<evidence type="ECO:0000256" key="7">
    <source>
        <dbReference type="SAM" id="SignalP"/>
    </source>
</evidence>
<feature type="compositionally biased region" description="Polar residues" evidence="6">
    <location>
        <begin position="244"/>
        <end position="274"/>
    </location>
</feature>
<evidence type="ECO:0000313" key="9">
    <source>
        <dbReference type="EMBL" id="KAF5570489.1"/>
    </source>
</evidence>
<reference evidence="9 10" key="1">
    <citation type="submission" date="2020-05" db="EMBL/GenBank/DDBJ databases">
        <title>Identification and distribution of gene clusters putatively required for synthesis of sphingolipid metabolism inhibitors in phylogenetically diverse species of the filamentous fungus Fusarium.</title>
        <authorList>
            <person name="Kim H.-S."/>
            <person name="Busman M."/>
            <person name="Brown D.W."/>
            <person name="Divon H."/>
            <person name="Uhlig S."/>
            <person name="Proctor R.H."/>
        </authorList>
    </citation>
    <scope>NUCLEOTIDE SEQUENCE [LARGE SCALE GENOMIC DNA]</scope>
    <source>
        <strain evidence="9 10">NRRL 13617</strain>
    </source>
</reference>
<dbReference type="Proteomes" id="UP000582016">
    <property type="component" value="Unassembled WGS sequence"/>
</dbReference>
<name>A0A8H5NM00_9HYPO</name>
<accession>A0A8H5NM00</accession>
<dbReference type="AlphaFoldDB" id="A0A8H5NM00"/>
<evidence type="ECO:0000256" key="4">
    <source>
        <dbReference type="ARBA" id="ARBA00023163"/>
    </source>
</evidence>